<dbReference type="PANTHER" id="PTHR44591">
    <property type="entry name" value="STRESS RESPONSE REGULATOR PROTEIN 1"/>
    <property type="match status" value="1"/>
</dbReference>
<sequence>MKDPEPLRQQAGSFVVAVVDDDESLRQSVSSLFRSVGLSVETYSSAEAFASGAQLESLACLVLDLRLPGMSGLELTTQLRAAGSRLPIVILSAISDEDTQRRSQQAGVSAFLAKPFAAEELLSAVRRGAR</sequence>
<dbReference type="InterPro" id="IPR050595">
    <property type="entry name" value="Bact_response_regulator"/>
</dbReference>
<organism evidence="4 5">
    <name type="scientific">Polyangium sorediatum</name>
    <dbReference type="NCBI Taxonomy" id="889274"/>
    <lineage>
        <taxon>Bacteria</taxon>
        <taxon>Pseudomonadati</taxon>
        <taxon>Myxococcota</taxon>
        <taxon>Polyangia</taxon>
        <taxon>Polyangiales</taxon>
        <taxon>Polyangiaceae</taxon>
        <taxon>Polyangium</taxon>
    </lineage>
</organism>
<dbReference type="EMBL" id="JARZHI010000021">
    <property type="protein sequence ID" value="MDI1432512.1"/>
    <property type="molecule type" value="Genomic_DNA"/>
</dbReference>
<gene>
    <name evidence="4" type="ORF">QHF89_23660</name>
</gene>
<name>A0ABT6NWK5_9BACT</name>
<evidence type="ECO:0000259" key="3">
    <source>
        <dbReference type="PROSITE" id="PS50110"/>
    </source>
</evidence>
<dbReference type="Proteomes" id="UP001160301">
    <property type="component" value="Unassembled WGS sequence"/>
</dbReference>
<dbReference type="PANTHER" id="PTHR44591:SF25">
    <property type="entry name" value="CHEMOTAXIS TWO-COMPONENT RESPONSE REGULATOR"/>
    <property type="match status" value="1"/>
</dbReference>
<feature type="modified residue" description="4-aspartylphosphate" evidence="2">
    <location>
        <position position="64"/>
    </location>
</feature>
<dbReference type="RefSeq" id="WP_284720863.1">
    <property type="nucleotide sequence ID" value="NZ_JARZHI010000021.1"/>
</dbReference>
<evidence type="ECO:0000256" key="2">
    <source>
        <dbReference type="PROSITE-ProRule" id="PRU00169"/>
    </source>
</evidence>
<protein>
    <submittedName>
        <fullName evidence="4">Response regulator</fullName>
    </submittedName>
</protein>
<feature type="domain" description="Response regulatory" evidence="3">
    <location>
        <begin position="15"/>
        <end position="129"/>
    </location>
</feature>
<dbReference type="SUPFAM" id="SSF52172">
    <property type="entry name" value="CheY-like"/>
    <property type="match status" value="1"/>
</dbReference>
<reference evidence="4 5" key="1">
    <citation type="submission" date="2023-04" db="EMBL/GenBank/DDBJ databases">
        <title>The genome sequence of Polyangium sorediatum DSM14670.</title>
        <authorList>
            <person name="Zhang X."/>
        </authorList>
    </citation>
    <scope>NUCLEOTIDE SEQUENCE [LARGE SCALE GENOMIC DNA]</scope>
    <source>
        <strain evidence="4 5">DSM 14670</strain>
    </source>
</reference>
<evidence type="ECO:0000313" key="5">
    <source>
        <dbReference type="Proteomes" id="UP001160301"/>
    </source>
</evidence>
<keyword evidence="1 2" id="KW-0597">Phosphoprotein</keyword>
<dbReference type="InterPro" id="IPR001789">
    <property type="entry name" value="Sig_transdc_resp-reg_receiver"/>
</dbReference>
<comment type="caution">
    <text evidence="4">The sequence shown here is derived from an EMBL/GenBank/DDBJ whole genome shotgun (WGS) entry which is preliminary data.</text>
</comment>
<dbReference type="Pfam" id="PF00072">
    <property type="entry name" value="Response_reg"/>
    <property type="match status" value="1"/>
</dbReference>
<evidence type="ECO:0000313" key="4">
    <source>
        <dbReference type="EMBL" id="MDI1432512.1"/>
    </source>
</evidence>
<dbReference type="PROSITE" id="PS50110">
    <property type="entry name" value="RESPONSE_REGULATORY"/>
    <property type="match status" value="1"/>
</dbReference>
<proteinExistence type="predicted"/>
<dbReference type="SMART" id="SM00448">
    <property type="entry name" value="REC"/>
    <property type="match status" value="1"/>
</dbReference>
<accession>A0ABT6NWK5</accession>
<dbReference type="InterPro" id="IPR011006">
    <property type="entry name" value="CheY-like_superfamily"/>
</dbReference>
<keyword evidence="5" id="KW-1185">Reference proteome</keyword>
<dbReference type="Gene3D" id="3.40.50.2300">
    <property type="match status" value="1"/>
</dbReference>
<evidence type="ECO:0000256" key="1">
    <source>
        <dbReference type="ARBA" id="ARBA00022553"/>
    </source>
</evidence>